<dbReference type="PANTHER" id="PTHR34456:SF13">
    <property type="entry name" value="REVERSE TRANSCRIPTASE DOMAIN-CONTAINING PROTEIN"/>
    <property type="match status" value="1"/>
</dbReference>
<evidence type="ECO:0000313" key="4">
    <source>
        <dbReference type="EMBL" id="UPW42146.1"/>
    </source>
</evidence>
<protein>
    <submittedName>
        <fullName evidence="4">RNA dependent RNA polymerase</fullName>
    </submittedName>
</protein>
<dbReference type="InterPro" id="IPR008686">
    <property type="entry name" value="RNA_pol_mitovir"/>
</dbReference>
<name>A0A9Y1CQT3_9VIRU</name>
<evidence type="ECO:0000256" key="3">
    <source>
        <dbReference type="ARBA" id="ARBA00022695"/>
    </source>
</evidence>
<sequence length="725" mass="82145">MVCDLAATPVRWASTPSTNGTFYERGRKHSSPANINRMKIMQLRKLIPRVLTFYSVSTELLLFADNSLKLLLDLENHRGLNEAIAYWKRSRLHFTRALSGQPLLESNKVAITPDGVPVWIARSLGNRKIADLTNGEIRVILTVLTITRCFETKPVLDLEPIVTPWKGRLPDITVAETNHIIKALKIKRGDVRFKDYHYSTKKGPNGPALLTALTDLTLLPPALVADLITLGSDKLKSYIDRLRKSEVRTRGYDISKGQSMLEMWQSAFPTGSKARFRKLSFFSDKEGKTRVIAILDYWSQTVLWPLHQHLNKLLKGISTDCTFNQNHFTTCLPSKGPYYSLDLSNATDRMPIALQQFVLTFAMRKDLPAVWARILVQWGYATPGDPAFYLAGQPMGAYSSWPAMALTHHFIVRLAALRAGHPHFTAYALLGDDIVIANARVAEKYKEILSTLDMPISAAKTHESLDTYEFAKRWIHRGFEVTPFSFSGLLETWKNYSLFQNFLETQRLHGWEYGTEAKPEDILEEVMKCYGKVQQAKRTSKLFVLHSLILAFFKAGVEARGEAADAIYERLGLPLPDGFEVPEWVLELFVSIRKSQTENELVRLATASKDYAEKIRGQIESAKEQARPLRAILSNLLECNPLSMVINSLHQKSLETMKVLTSGTEDQKRDLYLSRDILGSSISLGIFSMRSSRSRILSQARLTKDLMNSWKAYLRENIESKGTWP</sequence>
<proteinExistence type="predicted"/>
<dbReference type="GO" id="GO:0003968">
    <property type="term" value="F:RNA-directed RNA polymerase activity"/>
    <property type="evidence" value="ECO:0007669"/>
    <property type="project" value="UniProtKB-KW"/>
</dbReference>
<dbReference type="Pfam" id="PF05919">
    <property type="entry name" value="Mitovir_RNA_pol"/>
    <property type="match status" value="1"/>
</dbReference>
<dbReference type="SUPFAM" id="SSF56672">
    <property type="entry name" value="DNA/RNA polymerases"/>
    <property type="match status" value="1"/>
</dbReference>
<keyword evidence="1" id="KW-0696">RNA-directed RNA polymerase</keyword>
<keyword evidence="3" id="KW-0548">Nucleotidyltransferase</keyword>
<dbReference type="EMBL" id="ON001543">
    <property type="protein sequence ID" value="UPW42146.1"/>
    <property type="molecule type" value="Genomic_RNA"/>
</dbReference>
<reference evidence="4" key="1">
    <citation type="journal article" date="2022" name="Virus Evol.">
        <title>Resolving deep evolutionary relationships within the RNA virus phylum Lenarviricota.</title>
        <authorList>
            <person name="Sadiq S."/>
            <person name="Chen Y.M."/>
            <person name="Zhang Y.Z."/>
            <person name="Holmes E.C."/>
        </authorList>
    </citation>
    <scope>NUCLEOTIDE SEQUENCE</scope>
    <source>
        <strain evidence="4">270-k141_224703</strain>
    </source>
</reference>
<evidence type="ECO:0000256" key="2">
    <source>
        <dbReference type="ARBA" id="ARBA00022679"/>
    </source>
</evidence>
<keyword evidence="2" id="KW-0808">Transferase</keyword>
<dbReference type="PANTHER" id="PTHR34456">
    <property type="entry name" value="MITOVIRUS RNA-DEPENDENT RNA POLYMERASE"/>
    <property type="match status" value="1"/>
</dbReference>
<organism evidence="4">
    <name type="scientific">Henan forest mitovirus 5</name>
    <dbReference type="NCBI Taxonomy" id="2937093"/>
    <lineage>
        <taxon>Viruses</taxon>
        <taxon>Riboviria</taxon>
        <taxon>Orthornavirae</taxon>
        <taxon>Lenarviricota</taxon>
        <taxon>Howeltoviricetes</taxon>
        <taxon>Cryppavirales</taxon>
        <taxon>Mitoviridae</taxon>
    </lineage>
</organism>
<dbReference type="InterPro" id="IPR043502">
    <property type="entry name" value="DNA/RNA_pol_sf"/>
</dbReference>
<accession>A0A9Y1CQT3</accession>
<reference evidence="4" key="2">
    <citation type="submission" date="2022-03" db="EMBL/GenBank/DDBJ databases">
        <authorList>
            <person name="Chen Y.-M."/>
            <person name="Sadiq S."/>
            <person name="Zhang Y.-Z."/>
            <person name="Holmes E.C."/>
        </authorList>
    </citation>
    <scope>NUCLEOTIDE SEQUENCE</scope>
    <source>
        <strain evidence="4">270-k141_224703</strain>
    </source>
</reference>
<evidence type="ECO:0000256" key="1">
    <source>
        <dbReference type="ARBA" id="ARBA00022484"/>
    </source>
</evidence>